<reference evidence="2 3" key="1">
    <citation type="submission" date="2022-05" db="EMBL/GenBank/DDBJ databases">
        <authorList>
            <consortium name="Genoscope - CEA"/>
            <person name="William W."/>
        </authorList>
    </citation>
    <scope>NUCLEOTIDE SEQUENCE [LARGE SCALE GENOMIC DNA]</scope>
</reference>
<proteinExistence type="predicted"/>
<feature type="compositionally biased region" description="Low complexity" evidence="1">
    <location>
        <begin position="843"/>
        <end position="885"/>
    </location>
</feature>
<feature type="compositionally biased region" description="Basic and acidic residues" evidence="1">
    <location>
        <begin position="917"/>
        <end position="937"/>
    </location>
</feature>
<feature type="compositionally biased region" description="Acidic residues" evidence="1">
    <location>
        <begin position="906"/>
        <end position="916"/>
    </location>
</feature>
<keyword evidence="3" id="KW-1185">Reference proteome</keyword>
<gene>
    <name evidence="2" type="ORF">PEVE_00029058</name>
</gene>
<feature type="compositionally biased region" description="Pro residues" evidence="1">
    <location>
        <begin position="794"/>
        <end position="803"/>
    </location>
</feature>
<dbReference type="SUPFAM" id="SSF52540">
    <property type="entry name" value="P-loop containing nucleoside triphosphate hydrolases"/>
    <property type="match status" value="1"/>
</dbReference>
<protein>
    <recommendedName>
        <fullName evidence="4">AAA+ ATPase domain-containing protein</fullName>
    </recommendedName>
</protein>
<feature type="region of interest" description="Disordered" evidence="1">
    <location>
        <begin position="761"/>
        <end position="976"/>
    </location>
</feature>
<feature type="compositionally biased region" description="Pro residues" evidence="1">
    <location>
        <begin position="894"/>
        <end position="903"/>
    </location>
</feature>
<comment type="caution">
    <text evidence="2">The sequence shown here is derived from an EMBL/GenBank/DDBJ whole genome shotgun (WGS) entry which is preliminary data.</text>
</comment>
<dbReference type="InterPro" id="IPR027417">
    <property type="entry name" value="P-loop_NTPase"/>
</dbReference>
<dbReference type="EMBL" id="CALNXI010004041">
    <property type="protein sequence ID" value="CAH3194935.1"/>
    <property type="molecule type" value="Genomic_DNA"/>
</dbReference>
<name>A0ABN8STP2_9CNID</name>
<evidence type="ECO:0008006" key="4">
    <source>
        <dbReference type="Google" id="ProtNLM"/>
    </source>
</evidence>
<sequence length="976" mass="110668">MVRVGGFLKTQNRIRRQRARGRFISPYQVGGTIFGKSTMARYPLMHMSSRLVDPMILKQLKRRRQMKGGTIFGTSTRMRMGDPWQVLAADQEKARRRRWLQQRMKGGTIFGKGDLRQVLWANQAKARRQRRRKGIKRGEPSREVEFQRALTGIQPITFSIPGSDDYYDTNSLRFKVKVRLTDPAAGYNGLNADLAAASDANNSKSTYCVNNFGHSIFRDITLSMNGVLMTEQSNTYHYRAYLETLLNYNREEGATKLAPQGWVNALNVVNIMGATGANSDIPTNAGWSGNTELRALTSRLLSENWHTFLIRPHLPPLKTGKLLVPNVQMDFELFLNPNTVYMMGTPNKGTLVAKKFPAIHPEDIKVTLLMRKVTLNASVYVRLQKERQLGKQIARYPVVRSEIRTFSFDGRTTQWEQDNVFVGRFPDRVMVGLLHSDAFNGNLQRYPFAFEKFGVTQIRQTLNGEEYPYRTLQLTGDQAYEDLLGYDRFLQAMGVYNEDKIPMLLPGDWGQGKNCTLFLFNNVPSGKADDPQYRNPRQSRNTRLIIDFAAAVGHNITVMIRQPSSVIIAGPSGSGKSELVEHWLRDLNVFQVKPHKIVYAYDRWQPRFDRMQKKEGIQFHRGLPDPRHLTQWFGRTRGGVLVLDDLMEEGGQDKRVLDLFTKDSHHRNITVLYLTQDLFPPGKFAKTINRNAHYIVAFKNPRDQTGIRTILLQAFPDRWRQVLRLFKRITSRPFGYLMLDVHPASDDRYRLWSHLTRREGKAQVHTLPVDVPAVRKRAATRTRQGTAPAITTTAPPPPPPPPTVTTAPTTTTATRTRPTTSTRTRPTATTTTTASRRPPRPRPVTTATTTTAPSRPSTSRRSAGAGTRTTTSTVTTPTGRPTVAAKQPRRRPRVPSPPSPDSSPPSEDEDEDEDDDDRGRGLRRRLDLLNEDAQERARGRRIRNITHTNTVTTVYEEGGRPSVRRTSTRTSGPPPP</sequence>
<feature type="non-terminal residue" evidence="2">
    <location>
        <position position="976"/>
    </location>
</feature>
<dbReference type="Proteomes" id="UP001159427">
    <property type="component" value="Unassembled WGS sequence"/>
</dbReference>
<evidence type="ECO:0000256" key="1">
    <source>
        <dbReference type="SAM" id="MobiDB-lite"/>
    </source>
</evidence>
<evidence type="ECO:0000313" key="2">
    <source>
        <dbReference type="EMBL" id="CAH3194935.1"/>
    </source>
</evidence>
<accession>A0ABN8STP2</accession>
<organism evidence="2 3">
    <name type="scientific">Porites evermanni</name>
    <dbReference type="NCBI Taxonomy" id="104178"/>
    <lineage>
        <taxon>Eukaryota</taxon>
        <taxon>Metazoa</taxon>
        <taxon>Cnidaria</taxon>
        <taxon>Anthozoa</taxon>
        <taxon>Hexacorallia</taxon>
        <taxon>Scleractinia</taxon>
        <taxon>Fungiina</taxon>
        <taxon>Poritidae</taxon>
        <taxon>Porites</taxon>
    </lineage>
</organism>
<evidence type="ECO:0000313" key="3">
    <source>
        <dbReference type="Proteomes" id="UP001159427"/>
    </source>
</evidence>
<feature type="compositionally biased region" description="Low complexity" evidence="1">
    <location>
        <begin position="804"/>
        <end position="836"/>
    </location>
</feature>